<sequence>MDLPIEITLIEIIEKLLGLILLYGLGLLGWYLGIKIKLPAAPVLGGVLLIGSLRVMGLQLPFLPQPVVLGLQIMLGVMVGSRLDRQAMKSLKTIALPAVLISTWAVTITLVFGFLIAAISGLETTTAILGSSIGGLPEMTVLAEDTGADTVTVVMFHILRVLSTMLVFPFILSHFSRKSQAQANTTTSTDTTSYANYQQMGTSQSPGDNGKTQNKYQKLNPIKLLLTLAVAGGFGGLLILVGVPAGGLVGGMVFIIIANYFEFPVEVPPRKALNWFLVGIGLMVSNEVSPETMELILSGELVIPLVLSVTLTLASSFGVAYLINKLTGWEYTLCFLASAPAGFTVMTGFALNEGYDPVRVSLLHLSRLVTLKLVIPFLFMIFY</sequence>
<name>B2A0P8_NATTJ</name>
<reference evidence="2 3" key="1">
    <citation type="submission" date="2008-04" db="EMBL/GenBank/DDBJ databases">
        <title>Complete sequence of chromosome of Natranaerobius thermophilus JW/NM-WN-LF.</title>
        <authorList>
            <consortium name="US DOE Joint Genome Institute"/>
            <person name="Copeland A."/>
            <person name="Lucas S."/>
            <person name="Lapidus A."/>
            <person name="Glavina del Rio T."/>
            <person name="Dalin E."/>
            <person name="Tice H."/>
            <person name="Bruce D."/>
            <person name="Goodwin L."/>
            <person name="Pitluck S."/>
            <person name="Chertkov O."/>
            <person name="Brettin T."/>
            <person name="Detter J.C."/>
            <person name="Han C."/>
            <person name="Kuske C.R."/>
            <person name="Schmutz J."/>
            <person name="Larimer F."/>
            <person name="Land M."/>
            <person name="Hauser L."/>
            <person name="Kyrpides N."/>
            <person name="Lykidis A."/>
            <person name="Mesbah N.M."/>
            <person name="Wiegel J."/>
        </authorList>
    </citation>
    <scope>NUCLEOTIDE SEQUENCE [LARGE SCALE GENOMIC DNA]</scope>
    <source>
        <strain evidence="3">ATCC BAA-1301 / DSM 18059 / JW/NM-WN-LF</strain>
    </source>
</reference>
<dbReference type="OrthoDB" id="5460360at2"/>
<dbReference type="RefSeq" id="WP_012448778.1">
    <property type="nucleotide sequence ID" value="NC_010718.1"/>
</dbReference>
<dbReference type="EMBL" id="CP001034">
    <property type="protein sequence ID" value="ACB85928.1"/>
    <property type="molecule type" value="Genomic_DNA"/>
</dbReference>
<dbReference type="eggNOG" id="COG3180">
    <property type="taxonomic scope" value="Bacteria"/>
</dbReference>
<feature type="transmembrane region" description="Helical" evidence="1">
    <location>
        <begin position="151"/>
        <end position="172"/>
    </location>
</feature>
<feature type="transmembrane region" description="Helical" evidence="1">
    <location>
        <begin position="95"/>
        <end position="119"/>
    </location>
</feature>
<dbReference type="GO" id="GO:0010468">
    <property type="term" value="P:regulation of gene expression"/>
    <property type="evidence" value="ECO:0007669"/>
    <property type="project" value="InterPro"/>
</dbReference>
<dbReference type="GO" id="GO:0016020">
    <property type="term" value="C:membrane"/>
    <property type="evidence" value="ECO:0007669"/>
    <property type="project" value="InterPro"/>
</dbReference>
<dbReference type="STRING" id="457570.Nther_2363"/>
<dbReference type="AlphaFoldDB" id="B2A0P8"/>
<dbReference type="NCBIfam" id="TIGR03082">
    <property type="entry name" value="Gneg_AbrB_dup"/>
    <property type="match status" value="1"/>
</dbReference>
<dbReference type="InterPro" id="IPR007820">
    <property type="entry name" value="AbrB_fam"/>
</dbReference>
<dbReference type="HOGENOM" id="CLU_050210_1_1_9"/>
<dbReference type="Proteomes" id="UP000001683">
    <property type="component" value="Chromosome"/>
</dbReference>
<feature type="transmembrane region" description="Helical" evidence="1">
    <location>
        <begin position="62"/>
        <end position="83"/>
    </location>
</feature>
<proteinExistence type="predicted"/>
<evidence type="ECO:0000256" key="1">
    <source>
        <dbReference type="SAM" id="Phobius"/>
    </source>
</evidence>
<organism evidence="2 3">
    <name type="scientific">Natranaerobius thermophilus (strain ATCC BAA-1301 / DSM 18059 / JW/NM-WN-LF)</name>
    <dbReference type="NCBI Taxonomy" id="457570"/>
    <lineage>
        <taxon>Bacteria</taxon>
        <taxon>Bacillati</taxon>
        <taxon>Bacillota</taxon>
        <taxon>Clostridia</taxon>
        <taxon>Natranaerobiales</taxon>
        <taxon>Natranaerobiaceae</taxon>
        <taxon>Natranaerobius</taxon>
    </lineage>
</organism>
<feature type="transmembrane region" description="Helical" evidence="1">
    <location>
        <begin position="329"/>
        <end position="350"/>
    </location>
</feature>
<dbReference type="PANTHER" id="PTHR38457:SF1">
    <property type="entry name" value="REGULATOR ABRB-RELATED"/>
    <property type="match status" value="1"/>
</dbReference>
<keyword evidence="1" id="KW-0812">Transmembrane</keyword>
<feature type="transmembrane region" description="Helical" evidence="1">
    <location>
        <begin position="224"/>
        <end position="257"/>
    </location>
</feature>
<accession>B2A0P8</accession>
<dbReference type="InterPro" id="IPR017516">
    <property type="entry name" value="AbrB_dup"/>
</dbReference>
<dbReference type="Pfam" id="PF05145">
    <property type="entry name" value="AbrB"/>
    <property type="match status" value="1"/>
</dbReference>
<feature type="transmembrane region" description="Helical" evidence="1">
    <location>
        <begin position="12"/>
        <end position="31"/>
    </location>
</feature>
<evidence type="ECO:0000313" key="2">
    <source>
        <dbReference type="EMBL" id="ACB85928.1"/>
    </source>
</evidence>
<keyword evidence="2" id="KW-0503">Monooxygenase</keyword>
<keyword evidence="3" id="KW-1185">Reference proteome</keyword>
<evidence type="ECO:0000313" key="3">
    <source>
        <dbReference type="Proteomes" id="UP000001683"/>
    </source>
</evidence>
<feature type="transmembrane region" description="Helical" evidence="1">
    <location>
        <begin position="362"/>
        <end position="382"/>
    </location>
</feature>
<keyword evidence="1" id="KW-0472">Membrane</keyword>
<keyword evidence="2" id="KW-0560">Oxidoreductase</keyword>
<feature type="transmembrane region" description="Helical" evidence="1">
    <location>
        <begin position="301"/>
        <end position="323"/>
    </location>
</feature>
<dbReference type="KEGG" id="nth:Nther_2363"/>
<keyword evidence="1" id="KW-1133">Transmembrane helix</keyword>
<dbReference type="InParanoid" id="B2A0P8"/>
<dbReference type="PANTHER" id="PTHR38457">
    <property type="entry name" value="REGULATOR ABRB-RELATED"/>
    <property type="match status" value="1"/>
</dbReference>
<gene>
    <name evidence="2" type="ordered locus">Nther_2363</name>
</gene>
<reference evidence="2 3" key="2">
    <citation type="journal article" date="2011" name="J. Bacteriol.">
        <title>Complete genome sequence of the anaerobic, halophilic alkalithermophile Natranaerobius thermophilus JW/NM-WN-LF.</title>
        <authorList>
            <person name="Zhao B."/>
            <person name="Mesbah N.M."/>
            <person name="Dalin E."/>
            <person name="Goodwin L."/>
            <person name="Nolan M."/>
            <person name="Pitluck S."/>
            <person name="Chertkov O."/>
            <person name="Brettin T.S."/>
            <person name="Han J."/>
            <person name="Larimer F.W."/>
            <person name="Land M.L."/>
            <person name="Hauser L."/>
            <person name="Kyrpides N."/>
            <person name="Wiegel J."/>
        </authorList>
    </citation>
    <scope>NUCLEOTIDE SEQUENCE [LARGE SCALE GENOMIC DNA]</scope>
    <source>
        <strain evidence="3">ATCC BAA-1301 / DSM 18059 / JW/NM-WN-LF</strain>
    </source>
</reference>
<dbReference type="GO" id="GO:0004497">
    <property type="term" value="F:monooxygenase activity"/>
    <property type="evidence" value="ECO:0007669"/>
    <property type="project" value="UniProtKB-KW"/>
</dbReference>
<dbReference type="FunCoup" id="B2A0P8">
    <property type="interactions" value="8"/>
</dbReference>
<protein>
    <submittedName>
        <fullName evidence="2">Putative ammonia monooxygenase-like protein</fullName>
    </submittedName>
</protein>